<organism evidence="15 16">
    <name type="scientific">Megasphaera cerevisiae DSM 20462</name>
    <dbReference type="NCBI Taxonomy" id="1122219"/>
    <lineage>
        <taxon>Bacteria</taxon>
        <taxon>Bacillati</taxon>
        <taxon>Bacillota</taxon>
        <taxon>Negativicutes</taxon>
        <taxon>Veillonellales</taxon>
        <taxon>Veillonellaceae</taxon>
        <taxon>Megasphaera</taxon>
    </lineage>
</organism>
<feature type="binding site" evidence="12">
    <location>
        <position position="29"/>
    </location>
    <ligand>
        <name>Fe cation</name>
        <dbReference type="ChEBI" id="CHEBI:24875"/>
        <label>1</label>
    </ligand>
</feature>
<feature type="binding site" evidence="12">
    <location>
        <position position="30"/>
    </location>
    <ligand>
        <name>Fe cation</name>
        <dbReference type="ChEBI" id="CHEBI:24875"/>
        <label>1</label>
    </ligand>
</feature>
<feature type="binding site" evidence="12">
    <location>
        <position position="9"/>
    </location>
    <ligand>
        <name>Fe cation</name>
        <dbReference type="ChEBI" id="CHEBI:24875"/>
        <label>1</label>
    </ligand>
</feature>
<evidence type="ECO:0000259" key="13">
    <source>
        <dbReference type="Pfam" id="PF01880"/>
    </source>
</evidence>
<dbReference type="EC" id="1.15.1.2" evidence="3"/>
<dbReference type="InterPro" id="IPR051233">
    <property type="entry name" value="Desulfoferrodoxin_SOR"/>
</dbReference>
<evidence type="ECO:0000256" key="4">
    <source>
        <dbReference type="ARBA" id="ARBA00014839"/>
    </source>
</evidence>
<dbReference type="GO" id="GO:0005506">
    <property type="term" value="F:iron ion binding"/>
    <property type="evidence" value="ECO:0007669"/>
    <property type="project" value="InterPro"/>
</dbReference>
<dbReference type="InterPro" id="IPR038094">
    <property type="entry name" value="Desulfoferrodoxin_N_sf"/>
</dbReference>
<evidence type="ECO:0000256" key="9">
    <source>
        <dbReference type="ARBA" id="ARBA00024690"/>
    </source>
</evidence>
<feature type="binding site" evidence="12">
    <location>
        <position position="118"/>
    </location>
    <ligand>
        <name>Fe cation</name>
        <dbReference type="ChEBI" id="CHEBI:24875"/>
        <label>1</label>
    </ligand>
</feature>
<accession>A0A0J6WYL2</accession>
<evidence type="ECO:0000256" key="10">
    <source>
        <dbReference type="ARBA" id="ARBA00031398"/>
    </source>
</evidence>
<feature type="binding site" evidence="12">
    <location>
        <position position="75"/>
    </location>
    <ligand>
        <name>Fe cation</name>
        <dbReference type="ChEBI" id="CHEBI:24875"/>
        <label>2</label>
        <note>catalytic</note>
    </ligand>
</feature>
<evidence type="ECO:0000256" key="8">
    <source>
        <dbReference type="ARBA" id="ARBA00023004"/>
    </source>
</evidence>
<feature type="domain" description="Desulfoferrodoxin ferrous iron-binding" evidence="13">
    <location>
        <begin position="42"/>
        <end position="123"/>
    </location>
</feature>
<comment type="cofactor">
    <cofactor evidence="1">
        <name>Cu(2+)</name>
        <dbReference type="ChEBI" id="CHEBI:29036"/>
    </cofactor>
</comment>
<dbReference type="AlphaFoldDB" id="A0A0J6WYL2"/>
<dbReference type="CDD" id="cd00974">
    <property type="entry name" value="DSRD"/>
    <property type="match status" value="1"/>
</dbReference>
<evidence type="ECO:0000259" key="14">
    <source>
        <dbReference type="Pfam" id="PF06397"/>
    </source>
</evidence>
<keyword evidence="7" id="KW-0249">Electron transport</keyword>
<dbReference type="PANTHER" id="PTHR36541:SF1">
    <property type="entry name" value="SUPEROXIDE REDUCTASE-RELATED"/>
    <property type="match status" value="1"/>
</dbReference>
<sequence>MREVDFYRCELCGNIIAVVKNGGGTNLVCCGQPMTKLKANSTDAAGEKHVPCLQKIDDNLDVVVGAVAHPMEEKHYIEWIALATDDKIEIKYLKPGNKPEAHFEAGESGTVYAYCNLHGLWSQSFAVGKDVILEGASCSPEFGGCKLFDM</sequence>
<dbReference type="InterPro" id="IPR036073">
    <property type="entry name" value="Desulfoferrodoxin_Fe-bd_dom_sf"/>
</dbReference>
<gene>
    <name evidence="15" type="ORF">AB840_00995</name>
</gene>
<feature type="binding site" evidence="12">
    <location>
        <position position="69"/>
    </location>
    <ligand>
        <name>Fe cation</name>
        <dbReference type="ChEBI" id="CHEBI:24875"/>
        <label>2</label>
        <note>catalytic</note>
    </ligand>
</feature>
<protein>
    <recommendedName>
        <fullName evidence="4">Desulfoferrodoxin</fullName>
        <ecNumber evidence="3">1.15.1.2</ecNumber>
    </recommendedName>
    <alternativeName>
        <fullName evidence="10">Superoxide reductase</fullName>
    </alternativeName>
</protein>
<dbReference type="InParanoid" id="A0A0J6WYL2"/>
<feature type="binding site" evidence="12">
    <location>
        <position position="115"/>
    </location>
    <ligand>
        <name>Fe cation</name>
        <dbReference type="ChEBI" id="CHEBI:24875"/>
        <label>1</label>
    </ligand>
</feature>
<dbReference type="RefSeq" id="WP_048512956.1">
    <property type="nucleotide sequence ID" value="NZ_FUXD01000009.1"/>
</dbReference>
<keyword evidence="16" id="KW-1185">Reference proteome</keyword>
<dbReference type="Gene3D" id="2.20.28.100">
    <property type="entry name" value="Desulphoferrodoxin, N-terminal domain"/>
    <property type="match status" value="1"/>
</dbReference>
<dbReference type="STRING" id="39029.BSR42_08045"/>
<evidence type="ECO:0000256" key="7">
    <source>
        <dbReference type="ARBA" id="ARBA00022982"/>
    </source>
</evidence>
<comment type="function">
    <text evidence="9">Catalyzes the one-electron reduction of superoxide anion radical to hydrogen peroxide at a nonheme ferrous iron center. Plays a fundamental role in case of oxidative stress via its superoxide detoxification activity.</text>
</comment>
<dbReference type="Pfam" id="PF01880">
    <property type="entry name" value="Desulfoferrodox"/>
    <property type="match status" value="1"/>
</dbReference>
<dbReference type="EMBL" id="LEKT01000002">
    <property type="protein sequence ID" value="KMO87734.1"/>
    <property type="molecule type" value="Genomic_DNA"/>
</dbReference>
<keyword evidence="5" id="KW-0813">Transport</keyword>
<dbReference type="PATRIC" id="fig|1122219.3.peg.226"/>
<dbReference type="SUPFAM" id="SSF57802">
    <property type="entry name" value="Rubredoxin-like"/>
    <property type="match status" value="1"/>
</dbReference>
<dbReference type="GO" id="GO:0019430">
    <property type="term" value="P:removal of superoxide radicals"/>
    <property type="evidence" value="ECO:0007669"/>
    <property type="project" value="InterPro"/>
</dbReference>
<evidence type="ECO:0000313" key="15">
    <source>
        <dbReference type="EMBL" id="KMO87734.1"/>
    </source>
</evidence>
<dbReference type="InterPro" id="IPR004793">
    <property type="entry name" value="Desulfoferrodoxin_rbo"/>
</dbReference>
<evidence type="ECO:0000256" key="6">
    <source>
        <dbReference type="ARBA" id="ARBA00022723"/>
    </source>
</evidence>
<comment type="caution">
    <text evidence="15">The sequence shown here is derived from an EMBL/GenBank/DDBJ whole genome shotgun (WGS) entry which is preliminary data.</text>
</comment>
<name>A0A0J6WYL2_9FIRM</name>
<evidence type="ECO:0000256" key="2">
    <source>
        <dbReference type="ARBA" id="ARBA00005941"/>
    </source>
</evidence>
<dbReference type="PANTHER" id="PTHR36541">
    <property type="entry name" value="SUPEROXIDE REDUCTASE-RELATED"/>
    <property type="match status" value="1"/>
</dbReference>
<feature type="binding site" evidence="12">
    <location>
        <position position="49"/>
    </location>
    <ligand>
        <name>Fe cation</name>
        <dbReference type="ChEBI" id="CHEBI:24875"/>
        <label>2</label>
        <note>catalytic</note>
    </ligand>
</feature>
<keyword evidence="6 12" id="KW-0479">Metal-binding</keyword>
<reference evidence="15 16" key="1">
    <citation type="submission" date="2015-06" db="EMBL/GenBank/DDBJ databases">
        <title>Draft genome sequence of beer spoilage bacterium Megasphaera cerevisiae type strain 20462.</title>
        <authorList>
            <person name="Kutumbaka K."/>
            <person name="Pasmowitz J."/>
            <person name="Mategko J."/>
            <person name="Reyes D."/>
            <person name="Friedrich A."/>
            <person name="Han S."/>
            <person name="Martens-Habbena W."/>
            <person name="Neal-McKinney J."/>
            <person name="Janagama H.K."/>
            <person name="Nadala C."/>
            <person name="Samadpour M."/>
        </authorList>
    </citation>
    <scope>NUCLEOTIDE SEQUENCE [LARGE SCALE GENOMIC DNA]</scope>
    <source>
        <strain evidence="15 16">DSM 20462</strain>
    </source>
</reference>
<dbReference type="Gene3D" id="2.60.40.730">
    <property type="entry name" value="SOR catalytic domain"/>
    <property type="match status" value="1"/>
</dbReference>
<dbReference type="NCBIfam" id="TIGR00319">
    <property type="entry name" value="desulf_FeS4"/>
    <property type="match status" value="1"/>
</dbReference>
<evidence type="ECO:0000313" key="16">
    <source>
        <dbReference type="Proteomes" id="UP000036503"/>
    </source>
</evidence>
<dbReference type="InterPro" id="IPR002742">
    <property type="entry name" value="Desulfoferrodoxin_Fe-bd_dom"/>
</dbReference>
<dbReference type="Proteomes" id="UP000036503">
    <property type="component" value="Unassembled WGS sequence"/>
</dbReference>
<feature type="binding site" evidence="12">
    <location>
        <position position="12"/>
    </location>
    <ligand>
        <name>Fe cation</name>
        <dbReference type="ChEBI" id="CHEBI:24875"/>
        <label>1</label>
    </ligand>
</feature>
<comment type="cofactor">
    <cofactor evidence="12">
        <name>Fe(2+)</name>
        <dbReference type="ChEBI" id="CHEBI:29033"/>
    </cofactor>
    <text evidence="12">Binds 1 Fe(2+) ion per subunit. The iron ion 2 is coordinated via four histidines and one cysteine residue.</text>
</comment>
<evidence type="ECO:0000256" key="1">
    <source>
        <dbReference type="ARBA" id="ARBA00001973"/>
    </source>
</evidence>
<dbReference type="GO" id="GO:0050605">
    <property type="term" value="F:superoxide reductase activity"/>
    <property type="evidence" value="ECO:0007669"/>
    <property type="project" value="UniProtKB-EC"/>
</dbReference>
<keyword evidence="8 12" id="KW-0408">Iron</keyword>
<comment type="similarity">
    <text evidence="2">Belongs to the desulfoferrodoxin family.</text>
</comment>
<proteinExistence type="inferred from homology"/>
<dbReference type="InterPro" id="IPR004462">
    <property type="entry name" value="Desulfoferrodoxin_N"/>
</dbReference>
<evidence type="ECO:0000256" key="12">
    <source>
        <dbReference type="PIRSR" id="PIRSR604793-1"/>
    </source>
</evidence>
<dbReference type="Pfam" id="PF06397">
    <property type="entry name" value="Desulfoferrod_N"/>
    <property type="match status" value="1"/>
</dbReference>
<dbReference type="SUPFAM" id="SSF49367">
    <property type="entry name" value="Superoxide reductase-like"/>
    <property type="match status" value="1"/>
</dbReference>
<evidence type="ECO:0000256" key="11">
    <source>
        <dbReference type="ARBA" id="ARBA00047448"/>
    </source>
</evidence>
<evidence type="ECO:0000256" key="5">
    <source>
        <dbReference type="ARBA" id="ARBA00022448"/>
    </source>
</evidence>
<dbReference type="NCBIfam" id="TIGR00320">
    <property type="entry name" value="dfx_rbo"/>
    <property type="match status" value="1"/>
</dbReference>
<feature type="domain" description="Desulfoferrodoxin N-terminal" evidence="14">
    <location>
        <begin position="2"/>
        <end position="37"/>
    </location>
</feature>
<dbReference type="NCBIfam" id="TIGR00332">
    <property type="entry name" value="neela_ferrous"/>
    <property type="match status" value="1"/>
</dbReference>
<evidence type="ECO:0000256" key="3">
    <source>
        <dbReference type="ARBA" id="ARBA00012679"/>
    </source>
</evidence>
<comment type="cofactor">
    <cofactor evidence="12">
        <name>Fe(3+)</name>
        <dbReference type="ChEBI" id="CHEBI:29034"/>
    </cofactor>
    <text evidence="12">Binds 1 Fe(3+) ion per subunit. The iron ion 1 is coordinated via 4 cysteine residues.</text>
</comment>
<comment type="catalytic activity">
    <reaction evidence="11">
        <text>reduced [rubredoxin] + superoxide + 2 H(+) = oxidized [rubredoxin] + H2O2</text>
        <dbReference type="Rhea" id="RHEA:21324"/>
        <dbReference type="Rhea" id="RHEA-COMP:10302"/>
        <dbReference type="Rhea" id="RHEA-COMP:10303"/>
        <dbReference type="ChEBI" id="CHEBI:15378"/>
        <dbReference type="ChEBI" id="CHEBI:16240"/>
        <dbReference type="ChEBI" id="CHEBI:18421"/>
        <dbReference type="ChEBI" id="CHEBI:29033"/>
        <dbReference type="ChEBI" id="CHEBI:29034"/>
        <dbReference type="EC" id="1.15.1.2"/>
    </reaction>
</comment>